<proteinExistence type="predicted"/>
<dbReference type="Proteomes" id="UP000218334">
    <property type="component" value="Unassembled WGS sequence"/>
</dbReference>
<dbReference type="AlphaFoldDB" id="A0A2H3C429"/>
<reference evidence="2" key="1">
    <citation type="journal article" date="2017" name="Nat. Ecol. Evol.">
        <title>Genome expansion and lineage-specific genetic innovations in the forest pathogenic fungi Armillaria.</title>
        <authorList>
            <person name="Sipos G."/>
            <person name="Prasanna A.N."/>
            <person name="Walter M.C."/>
            <person name="O'Connor E."/>
            <person name="Balint B."/>
            <person name="Krizsan K."/>
            <person name="Kiss B."/>
            <person name="Hess J."/>
            <person name="Varga T."/>
            <person name="Slot J."/>
            <person name="Riley R."/>
            <person name="Boka B."/>
            <person name="Rigling D."/>
            <person name="Barry K."/>
            <person name="Lee J."/>
            <person name="Mihaltcheva S."/>
            <person name="LaButti K."/>
            <person name="Lipzen A."/>
            <person name="Waldron R."/>
            <person name="Moloney N.M."/>
            <person name="Sperisen C."/>
            <person name="Kredics L."/>
            <person name="Vagvoelgyi C."/>
            <person name="Patrignani A."/>
            <person name="Fitzpatrick D."/>
            <person name="Nagy I."/>
            <person name="Doyle S."/>
            <person name="Anderson J.B."/>
            <person name="Grigoriev I.V."/>
            <person name="Gueldener U."/>
            <person name="Muensterkoetter M."/>
            <person name="Nagy L.G."/>
        </authorList>
    </citation>
    <scope>NUCLEOTIDE SEQUENCE [LARGE SCALE GENOMIC DNA]</scope>
    <source>
        <strain evidence="2">28-4</strain>
    </source>
</reference>
<accession>A0A2H3C429</accession>
<keyword evidence="2" id="KW-1185">Reference proteome</keyword>
<gene>
    <name evidence="1" type="ORF">ARMSODRAFT_237279</name>
</gene>
<dbReference type="EMBL" id="KZ293416">
    <property type="protein sequence ID" value="PBK76660.1"/>
    <property type="molecule type" value="Genomic_DNA"/>
</dbReference>
<evidence type="ECO:0000313" key="2">
    <source>
        <dbReference type="Proteomes" id="UP000218334"/>
    </source>
</evidence>
<evidence type="ECO:0000313" key="1">
    <source>
        <dbReference type="EMBL" id="PBK76660.1"/>
    </source>
</evidence>
<organism evidence="1 2">
    <name type="scientific">Armillaria solidipes</name>
    <dbReference type="NCBI Taxonomy" id="1076256"/>
    <lineage>
        <taxon>Eukaryota</taxon>
        <taxon>Fungi</taxon>
        <taxon>Dikarya</taxon>
        <taxon>Basidiomycota</taxon>
        <taxon>Agaricomycotina</taxon>
        <taxon>Agaricomycetes</taxon>
        <taxon>Agaricomycetidae</taxon>
        <taxon>Agaricales</taxon>
        <taxon>Marasmiineae</taxon>
        <taxon>Physalacriaceae</taxon>
        <taxon>Armillaria</taxon>
    </lineage>
</organism>
<sequence length="92" mass="10364">MSNCLLVSASLFAFGSQTGKNIISVAVHKTSGNTIRRDGRSVRSIYFLLRIIKWQTNLRTTVNRPQARDLNRDVDSQECIAVEKLSHIHIPV</sequence>
<protein>
    <submittedName>
        <fullName evidence="1">Uncharacterized protein</fullName>
    </submittedName>
</protein>
<name>A0A2H3C429_9AGAR</name>